<feature type="domain" description="Metaxin glutathione S-transferase" evidence="2">
    <location>
        <begin position="199"/>
        <end position="246"/>
    </location>
</feature>
<comment type="similarity">
    <text evidence="1">Belongs to the FAX family.</text>
</comment>
<dbReference type="InterPro" id="IPR012336">
    <property type="entry name" value="Thioredoxin-like_fold"/>
</dbReference>
<dbReference type="STRING" id="1182545.A0A072PVT8"/>
<dbReference type="RefSeq" id="XP_013266422.1">
    <property type="nucleotide sequence ID" value="XM_013410968.1"/>
</dbReference>
<organism evidence="4 5">
    <name type="scientific">Exophiala aquamarina CBS 119918</name>
    <dbReference type="NCBI Taxonomy" id="1182545"/>
    <lineage>
        <taxon>Eukaryota</taxon>
        <taxon>Fungi</taxon>
        <taxon>Dikarya</taxon>
        <taxon>Ascomycota</taxon>
        <taxon>Pezizomycotina</taxon>
        <taxon>Eurotiomycetes</taxon>
        <taxon>Chaetothyriomycetidae</taxon>
        <taxon>Chaetothyriales</taxon>
        <taxon>Herpotrichiellaceae</taxon>
        <taxon>Exophiala</taxon>
    </lineage>
</organism>
<dbReference type="InterPro" id="IPR040079">
    <property type="entry name" value="Glutathione_S-Trfase"/>
</dbReference>
<evidence type="ECO:0000256" key="1">
    <source>
        <dbReference type="ARBA" id="ARBA00006475"/>
    </source>
</evidence>
<evidence type="ECO:0000313" key="4">
    <source>
        <dbReference type="EMBL" id="KEF63832.1"/>
    </source>
</evidence>
<evidence type="ECO:0000259" key="2">
    <source>
        <dbReference type="Pfam" id="PF17171"/>
    </source>
</evidence>
<evidence type="ECO:0008006" key="6">
    <source>
        <dbReference type="Google" id="ProtNLM"/>
    </source>
</evidence>
<dbReference type="Proteomes" id="UP000027920">
    <property type="component" value="Unassembled WGS sequence"/>
</dbReference>
<dbReference type="InterPro" id="IPR026928">
    <property type="entry name" value="FAX/IsoI-like"/>
</dbReference>
<dbReference type="EMBL" id="AMGV01000001">
    <property type="protein sequence ID" value="KEF63832.1"/>
    <property type="molecule type" value="Genomic_DNA"/>
</dbReference>
<proteinExistence type="inferred from homology"/>
<dbReference type="SFLD" id="SFLDG01200">
    <property type="entry name" value="SUF1.1"/>
    <property type="match status" value="1"/>
</dbReference>
<reference evidence="4 5" key="1">
    <citation type="submission" date="2013-03" db="EMBL/GenBank/DDBJ databases">
        <title>The Genome Sequence of Exophiala aquamarina CBS 119918.</title>
        <authorList>
            <consortium name="The Broad Institute Genomics Platform"/>
            <person name="Cuomo C."/>
            <person name="de Hoog S."/>
            <person name="Gorbushina A."/>
            <person name="Walker B."/>
            <person name="Young S.K."/>
            <person name="Zeng Q."/>
            <person name="Gargeya S."/>
            <person name="Fitzgerald M."/>
            <person name="Haas B."/>
            <person name="Abouelleil A."/>
            <person name="Allen A.W."/>
            <person name="Alvarado L."/>
            <person name="Arachchi H.M."/>
            <person name="Berlin A.M."/>
            <person name="Chapman S.B."/>
            <person name="Gainer-Dewar J."/>
            <person name="Goldberg J."/>
            <person name="Griggs A."/>
            <person name="Gujja S."/>
            <person name="Hansen M."/>
            <person name="Howarth C."/>
            <person name="Imamovic A."/>
            <person name="Ireland A."/>
            <person name="Larimer J."/>
            <person name="McCowan C."/>
            <person name="Murphy C."/>
            <person name="Pearson M."/>
            <person name="Poon T.W."/>
            <person name="Priest M."/>
            <person name="Roberts A."/>
            <person name="Saif S."/>
            <person name="Shea T."/>
            <person name="Sisk P."/>
            <person name="Sykes S."/>
            <person name="Wortman J."/>
            <person name="Nusbaum C."/>
            <person name="Birren B."/>
        </authorList>
    </citation>
    <scope>NUCLEOTIDE SEQUENCE [LARGE SCALE GENOMIC DNA]</scope>
    <source>
        <strain evidence="4 5">CBS 119918</strain>
    </source>
</reference>
<feature type="domain" description="Thioredoxin-like fold" evidence="3">
    <location>
        <begin position="21"/>
        <end position="125"/>
    </location>
</feature>
<dbReference type="PANTHER" id="PTHR12289">
    <property type="entry name" value="METAXIN RELATED"/>
    <property type="match status" value="1"/>
</dbReference>
<dbReference type="OrthoDB" id="5809458at2759"/>
<gene>
    <name evidence="4" type="ORF">A1O9_01810</name>
</gene>
<dbReference type="HOGENOM" id="CLU_044137_1_2_1"/>
<protein>
    <recommendedName>
        <fullName evidence="6">Thioredoxin-like fold domain-containing protein</fullName>
    </recommendedName>
</protein>
<evidence type="ECO:0000313" key="5">
    <source>
        <dbReference type="Proteomes" id="UP000027920"/>
    </source>
</evidence>
<dbReference type="Pfam" id="PF17172">
    <property type="entry name" value="GST_N_4"/>
    <property type="match status" value="1"/>
</dbReference>
<accession>A0A072PVT8</accession>
<dbReference type="InterPro" id="IPR050931">
    <property type="entry name" value="Mito_Protein_Transport_Metaxin"/>
</dbReference>
<keyword evidence="5" id="KW-1185">Reference proteome</keyword>
<dbReference type="Pfam" id="PF17171">
    <property type="entry name" value="GST_C_6"/>
    <property type="match status" value="1"/>
</dbReference>
<comment type="caution">
    <text evidence="4">The sequence shown here is derived from an EMBL/GenBank/DDBJ whole genome shotgun (WGS) entry which is preliminary data.</text>
</comment>
<dbReference type="PANTHER" id="PTHR12289:SF41">
    <property type="entry name" value="FAILED AXON CONNECTIONS-RELATED"/>
    <property type="match status" value="1"/>
</dbReference>
<dbReference type="VEuPathDB" id="FungiDB:A1O9_01810"/>
<dbReference type="InterPro" id="IPR033468">
    <property type="entry name" value="Metaxin_GST"/>
</dbReference>
<sequence>MPDKVILFRGFPAETAYCISPFPTKLEFRLRHGRLPYQVEEGSSTAAPKGKVPYVDLSALQNSESVITAHFGDSTLILRRLVDMGQLEDLNANLSPEQKMADLGIRALLEDKLYFYNMRERWIDNYYVHREIALWNKPLPIRVLVGMLIYRSITATLHGQGTGRFTSDEIGLFRADIWQQIDLLLKSRRQRLTSDQPFWVLGNEEPTEADATLYGFIVSALVAPSGPTSTAIVKALPNVMEYAERIHTSLFPDYDKWS</sequence>
<dbReference type="AlphaFoldDB" id="A0A072PVT8"/>
<dbReference type="GeneID" id="25276756"/>
<dbReference type="SFLD" id="SFLDS00019">
    <property type="entry name" value="Glutathione_Transferase_(cytos"/>
    <property type="match status" value="1"/>
</dbReference>
<evidence type="ECO:0000259" key="3">
    <source>
        <dbReference type="Pfam" id="PF17172"/>
    </source>
</evidence>
<dbReference type="GO" id="GO:0005737">
    <property type="term" value="C:cytoplasm"/>
    <property type="evidence" value="ECO:0007669"/>
    <property type="project" value="TreeGrafter"/>
</dbReference>
<name>A0A072PVT8_9EURO</name>
<dbReference type="SFLD" id="SFLDG01180">
    <property type="entry name" value="SUF1"/>
    <property type="match status" value="1"/>
</dbReference>